<accession>G3IHA5</accession>
<reference evidence="2" key="1">
    <citation type="journal article" date="2011" name="Nat. Biotechnol.">
        <title>The genomic sequence of the Chinese hamster ovary (CHO)-K1 cell line.</title>
        <authorList>
            <person name="Xu X."/>
            <person name="Nagarajan H."/>
            <person name="Lewis N.E."/>
            <person name="Pan S."/>
            <person name="Cai Z."/>
            <person name="Liu X."/>
            <person name="Chen W."/>
            <person name="Xie M."/>
            <person name="Wang W."/>
            <person name="Hammond S."/>
            <person name="Andersen M.R."/>
            <person name="Neff N."/>
            <person name="Passarelli B."/>
            <person name="Koh W."/>
            <person name="Fan H.C."/>
            <person name="Wang J."/>
            <person name="Gui Y."/>
            <person name="Lee K.H."/>
            <person name="Betenbaugh M.J."/>
            <person name="Quake S.R."/>
            <person name="Famili I."/>
            <person name="Palsson B.O."/>
            <person name="Wang J."/>
        </authorList>
    </citation>
    <scope>NUCLEOTIDE SEQUENCE [LARGE SCALE GENOMIC DNA]</scope>
    <source>
        <strain evidence="2">CHO K1 cell line</strain>
    </source>
</reference>
<name>G3IHA5_CRIGR</name>
<dbReference type="InParanoid" id="G3IHA5"/>
<dbReference type="EMBL" id="JH002744">
    <property type="protein sequence ID" value="EGW14291.1"/>
    <property type="molecule type" value="Genomic_DNA"/>
</dbReference>
<gene>
    <name evidence="1" type="ORF">I79_023193</name>
</gene>
<organism evidence="1 2">
    <name type="scientific">Cricetulus griseus</name>
    <name type="common">Chinese hamster</name>
    <name type="synonym">Cricetulus barabensis griseus</name>
    <dbReference type="NCBI Taxonomy" id="10029"/>
    <lineage>
        <taxon>Eukaryota</taxon>
        <taxon>Metazoa</taxon>
        <taxon>Chordata</taxon>
        <taxon>Craniata</taxon>
        <taxon>Vertebrata</taxon>
        <taxon>Euteleostomi</taxon>
        <taxon>Mammalia</taxon>
        <taxon>Eutheria</taxon>
        <taxon>Euarchontoglires</taxon>
        <taxon>Glires</taxon>
        <taxon>Rodentia</taxon>
        <taxon>Myomorpha</taxon>
        <taxon>Muroidea</taxon>
        <taxon>Cricetidae</taxon>
        <taxon>Cricetinae</taxon>
        <taxon>Cricetulus</taxon>
    </lineage>
</organism>
<proteinExistence type="predicted"/>
<sequence length="56" mass="6232">MRPVITRVRKTDGPCLSLTVPEESESLWHKVAAEMLSLVTRARSPSDISELLPRAT</sequence>
<evidence type="ECO:0000313" key="1">
    <source>
        <dbReference type="EMBL" id="EGW14291.1"/>
    </source>
</evidence>
<protein>
    <submittedName>
        <fullName evidence="1">Uncharacterized protein</fullName>
    </submittedName>
</protein>
<dbReference type="Proteomes" id="UP000001075">
    <property type="component" value="Unassembled WGS sequence"/>
</dbReference>
<dbReference type="AlphaFoldDB" id="G3IHA5"/>
<evidence type="ECO:0000313" key="2">
    <source>
        <dbReference type="Proteomes" id="UP000001075"/>
    </source>
</evidence>